<dbReference type="EMBL" id="QXFZ01003442">
    <property type="protein sequence ID" value="KAE9069053.1"/>
    <property type="molecule type" value="Genomic_DNA"/>
</dbReference>
<feature type="transmembrane region" description="Helical" evidence="1">
    <location>
        <begin position="61"/>
        <end position="78"/>
    </location>
</feature>
<gene>
    <name evidence="5" type="ORF">PF002_g28633</name>
    <name evidence="4" type="ORF">PF005_g27660</name>
    <name evidence="3" type="ORF">PF007_g27464</name>
    <name evidence="2" type="ORF">PF011_g27292</name>
</gene>
<evidence type="ECO:0000256" key="1">
    <source>
        <dbReference type="SAM" id="Phobius"/>
    </source>
</evidence>
<evidence type="ECO:0000313" key="4">
    <source>
        <dbReference type="EMBL" id="KAE9170166.1"/>
    </source>
</evidence>
<dbReference type="Proteomes" id="UP000441208">
    <property type="component" value="Unassembled WGS sequence"/>
</dbReference>
<keyword evidence="1" id="KW-0812">Transmembrane</keyword>
<keyword evidence="1" id="KW-1133">Transmembrane helix</keyword>
<name>A0A6A3HIM1_9STRA</name>
<feature type="transmembrane region" description="Helical" evidence="1">
    <location>
        <begin position="12"/>
        <end position="34"/>
    </location>
</feature>
<dbReference type="Proteomes" id="UP000460718">
    <property type="component" value="Unassembled WGS sequence"/>
</dbReference>
<dbReference type="AlphaFoldDB" id="A0A6A3HIM1"/>
<keyword evidence="1" id="KW-0472">Membrane</keyword>
<evidence type="ECO:0000313" key="9">
    <source>
        <dbReference type="Proteomes" id="UP000460718"/>
    </source>
</evidence>
<comment type="caution">
    <text evidence="2">The sequence shown here is derived from an EMBL/GenBank/DDBJ whole genome shotgun (WGS) entry which is preliminary data.</text>
</comment>
<organism evidence="2 9">
    <name type="scientific">Phytophthora fragariae</name>
    <dbReference type="NCBI Taxonomy" id="53985"/>
    <lineage>
        <taxon>Eukaryota</taxon>
        <taxon>Sar</taxon>
        <taxon>Stramenopiles</taxon>
        <taxon>Oomycota</taxon>
        <taxon>Peronosporomycetes</taxon>
        <taxon>Peronosporales</taxon>
        <taxon>Peronosporaceae</taxon>
        <taxon>Phytophthora</taxon>
    </lineage>
</organism>
<dbReference type="OrthoDB" id="95283at2759"/>
<reference evidence="2 9" key="1">
    <citation type="submission" date="2018-09" db="EMBL/GenBank/DDBJ databases">
        <title>Genomic investigation of the strawberry pathogen Phytophthora fragariae indicates pathogenicity is determined by transcriptional variation in three key races.</title>
        <authorList>
            <person name="Adams T.M."/>
            <person name="Armitage A.D."/>
            <person name="Sobczyk M.K."/>
            <person name="Bates H.J."/>
            <person name="Dunwell J.M."/>
            <person name="Nellist C.F."/>
            <person name="Harrison R.J."/>
        </authorList>
    </citation>
    <scope>NUCLEOTIDE SEQUENCE [LARGE SCALE GENOMIC DNA]</scope>
    <source>
        <strain evidence="5 7">BC-1</strain>
        <strain evidence="4 6">NOV-27</strain>
        <strain evidence="3 8">NOV-71</strain>
        <strain evidence="2 9">SCRP245</strain>
    </source>
</reference>
<dbReference type="EMBL" id="QXGB01003552">
    <property type="protein sequence ID" value="KAE9170166.1"/>
    <property type="molecule type" value="Genomic_DNA"/>
</dbReference>
<evidence type="ECO:0000313" key="7">
    <source>
        <dbReference type="Proteomes" id="UP000440367"/>
    </source>
</evidence>
<evidence type="ECO:0000313" key="5">
    <source>
        <dbReference type="EMBL" id="KAE9176049.1"/>
    </source>
</evidence>
<proteinExistence type="predicted"/>
<sequence>MAGITPDNVVERILPVFLFGLFDIASLVLLVVVINRNYRMRAINHLAFVLESQRSLIQTKLIVWMMIALCFRVMHFGVDFTFKFKGFGYKFSSNQLVNSEHVHNEFLSGH</sequence>
<accession>A0A6A3HIM1</accession>
<evidence type="ECO:0000313" key="8">
    <source>
        <dbReference type="Proteomes" id="UP000441208"/>
    </source>
</evidence>
<dbReference type="EMBL" id="QXGD01003583">
    <property type="protein sequence ID" value="KAE9176049.1"/>
    <property type="molecule type" value="Genomic_DNA"/>
</dbReference>
<protein>
    <submittedName>
        <fullName evidence="2">Uncharacterized protein</fullName>
    </submittedName>
</protein>
<evidence type="ECO:0000313" key="2">
    <source>
        <dbReference type="EMBL" id="KAE8968148.1"/>
    </source>
</evidence>
<dbReference type="EMBL" id="QXFW01003913">
    <property type="protein sequence ID" value="KAE8968148.1"/>
    <property type="molecule type" value="Genomic_DNA"/>
</dbReference>
<dbReference type="Proteomes" id="UP000433483">
    <property type="component" value="Unassembled WGS sequence"/>
</dbReference>
<keyword evidence="6" id="KW-1185">Reference proteome</keyword>
<evidence type="ECO:0000313" key="3">
    <source>
        <dbReference type="EMBL" id="KAE9069053.1"/>
    </source>
</evidence>
<dbReference type="Proteomes" id="UP000440367">
    <property type="component" value="Unassembled WGS sequence"/>
</dbReference>
<evidence type="ECO:0000313" key="6">
    <source>
        <dbReference type="Proteomes" id="UP000433483"/>
    </source>
</evidence>